<feature type="compositionally biased region" description="Low complexity" evidence="1">
    <location>
        <begin position="16"/>
        <end position="32"/>
    </location>
</feature>
<sequence length="42" mass="4412">MSRTRRPPAAPPALPGHPAAPAQPTADPAPFAGDPYRQEPRP</sequence>
<accession>A0ABV6X7C1</accession>
<dbReference type="RefSeq" id="WP_380556353.1">
    <property type="nucleotide sequence ID" value="NZ_JBHEZY010000011.1"/>
</dbReference>
<evidence type="ECO:0000313" key="2">
    <source>
        <dbReference type="EMBL" id="MFC1434066.1"/>
    </source>
</evidence>
<dbReference type="Proteomes" id="UP001592530">
    <property type="component" value="Unassembled WGS sequence"/>
</dbReference>
<reference evidence="2 3" key="1">
    <citation type="submission" date="2024-09" db="EMBL/GenBank/DDBJ databases">
        <authorList>
            <person name="Lee S.D."/>
        </authorList>
    </citation>
    <scope>NUCLEOTIDE SEQUENCE [LARGE SCALE GENOMIC DNA]</scope>
    <source>
        <strain evidence="2 3">N1-3</strain>
    </source>
</reference>
<evidence type="ECO:0000256" key="1">
    <source>
        <dbReference type="SAM" id="MobiDB-lite"/>
    </source>
</evidence>
<dbReference type="EMBL" id="JBHEZY010000011">
    <property type="protein sequence ID" value="MFC1434066.1"/>
    <property type="molecule type" value="Genomic_DNA"/>
</dbReference>
<feature type="region of interest" description="Disordered" evidence="1">
    <location>
        <begin position="1"/>
        <end position="42"/>
    </location>
</feature>
<comment type="caution">
    <text evidence="2">The sequence shown here is derived from an EMBL/GenBank/DDBJ whole genome shotgun (WGS) entry which is preliminary data.</text>
</comment>
<name>A0ABV6X7C1_9ACTN</name>
<gene>
    <name evidence="2" type="ORF">ACEZDB_25780</name>
</gene>
<evidence type="ECO:0000313" key="3">
    <source>
        <dbReference type="Proteomes" id="UP001592530"/>
    </source>
</evidence>
<proteinExistence type="predicted"/>
<organism evidence="2 3">
    <name type="scientific">Streptacidiphilus alkalitolerans</name>
    <dbReference type="NCBI Taxonomy" id="3342712"/>
    <lineage>
        <taxon>Bacteria</taxon>
        <taxon>Bacillati</taxon>
        <taxon>Actinomycetota</taxon>
        <taxon>Actinomycetes</taxon>
        <taxon>Kitasatosporales</taxon>
        <taxon>Streptomycetaceae</taxon>
        <taxon>Streptacidiphilus</taxon>
    </lineage>
</organism>
<protein>
    <submittedName>
        <fullName evidence="2">Uncharacterized protein</fullName>
    </submittedName>
</protein>